<evidence type="ECO:0000256" key="1">
    <source>
        <dbReference type="SAM" id="MobiDB-lite"/>
    </source>
</evidence>
<dbReference type="EMBL" id="JAGTJQ010000003">
    <property type="protein sequence ID" value="KAH7036000.1"/>
    <property type="molecule type" value="Genomic_DNA"/>
</dbReference>
<reference evidence="3" key="1">
    <citation type="journal article" date="2021" name="Nat. Commun.">
        <title>Genetic determinants of endophytism in the Arabidopsis root mycobiome.</title>
        <authorList>
            <person name="Mesny F."/>
            <person name="Miyauchi S."/>
            <person name="Thiergart T."/>
            <person name="Pickel B."/>
            <person name="Atanasova L."/>
            <person name="Karlsson M."/>
            <person name="Huettel B."/>
            <person name="Barry K.W."/>
            <person name="Haridas S."/>
            <person name="Chen C."/>
            <person name="Bauer D."/>
            <person name="Andreopoulos W."/>
            <person name="Pangilinan J."/>
            <person name="LaButti K."/>
            <person name="Riley R."/>
            <person name="Lipzen A."/>
            <person name="Clum A."/>
            <person name="Drula E."/>
            <person name="Henrissat B."/>
            <person name="Kohler A."/>
            <person name="Grigoriev I.V."/>
            <person name="Martin F.M."/>
            <person name="Hacquard S."/>
        </authorList>
    </citation>
    <scope>NUCLEOTIDE SEQUENCE</scope>
    <source>
        <strain evidence="3">MPI-CAGE-CH-0230</strain>
    </source>
</reference>
<proteinExistence type="predicted"/>
<organism evidence="3 4">
    <name type="scientific">Microdochium trichocladiopsis</name>
    <dbReference type="NCBI Taxonomy" id="1682393"/>
    <lineage>
        <taxon>Eukaryota</taxon>
        <taxon>Fungi</taxon>
        <taxon>Dikarya</taxon>
        <taxon>Ascomycota</taxon>
        <taxon>Pezizomycotina</taxon>
        <taxon>Sordariomycetes</taxon>
        <taxon>Xylariomycetidae</taxon>
        <taxon>Xylariales</taxon>
        <taxon>Microdochiaceae</taxon>
        <taxon>Microdochium</taxon>
    </lineage>
</organism>
<protein>
    <submittedName>
        <fullName evidence="3">Uncharacterized protein</fullName>
    </submittedName>
</protein>
<sequence>MKLSVAASVVLMGAAPLVQAFPASADRRDMALSDSEVISRDTSWLDSRGAALGSTDLNKVVSKLLGILQLVPNPPPPDDDDEEPSKRVSQHSKRLLDIDLDSLANKATVAAGLTAPPPGPDSPSRRGEGNDLAA</sequence>
<feature type="region of interest" description="Disordered" evidence="1">
    <location>
        <begin position="69"/>
        <end position="92"/>
    </location>
</feature>
<dbReference type="RefSeq" id="XP_046016093.1">
    <property type="nucleotide sequence ID" value="XM_046160925.1"/>
</dbReference>
<gene>
    <name evidence="3" type="ORF">B0I36DRAFT_382595</name>
</gene>
<feature type="region of interest" description="Disordered" evidence="1">
    <location>
        <begin position="107"/>
        <end position="134"/>
    </location>
</feature>
<keyword evidence="4" id="KW-1185">Reference proteome</keyword>
<name>A0A9P9BTI4_9PEZI</name>
<comment type="caution">
    <text evidence="3">The sequence shown here is derived from an EMBL/GenBank/DDBJ whole genome shotgun (WGS) entry which is preliminary data.</text>
</comment>
<feature type="chain" id="PRO_5040140639" evidence="2">
    <location>
        <begin position="21"/>
        <end position="134"/>
    </location>
</feature>
<evidence type="ECO:0000313" key="3">
    <source>
        <dbReference type="EMBL" id="KAH7036000.1"/>
    </source>
</evidence>
<dbReference type="Proteomes" id="UP000756346">
    <property type="component" value="Unassembled WGS sequence"/>
</dbReference>
<evidence type="ECO:0000313" key="4">
    <source>
        <dbReference type="Proteomes" id="UP000756346"/>
    </source>
</evidence>
<feature type="compositionally biased region" description="Basic and acidic residues" evidence="1">
    <location>
        <begin position="123"/>
        <end position="134"/>
    </location>
</feature>
<accession>A0A9P9BTI4</accession>
<feature type="signal peptide" evidence="2">
    <location>
        <begin position="1"/>
        <end position="20"/>
    </location>
</feature>
<keyword evidence="2" id="KW-0732">Signal</keyword>
<evidence type="ECO:0000256" key="2">
    <source>
        <dbReference type="SAM" id="SignalP"/>
    </source>
</evidence>
<dbReference type="GeneID" id="70190471"/>
<dbReference type="AlphaFoldDB" id="A0A9P9BTI4"/>